<organism evidence="2 3">
    <name type="scientific">Strongyloides venezuelensis</name>
    <name type="common">Threadworm</name>
    <dbReference type="NCBI Taxonomy" id="75913"/>
    <lineage>
        <taxon>Eukaryota</taxon>
        <taxon>Metazoa</taxon>
        <taxon>Ecdysozoa</taxon>
        <taxon>Nematoda</taxon>
        <taxon>Chromadorea</taxon>
        <taxon>Rhabditida</taxon>
        <taxon>Tylenchina</taxon>
        <taxon>Panagrolaimomorpha</taxon>
        <taxon>Strongyloidoidea</taxon>
        <taxon>Strongyloididae</taxon>
        <taxon>Strongyloides</taxon>
    </lineage>
</organism>
<feature type="region of interest" description="Disordered" evidence="1">
    <location>
        <begin position="57"/>
        <end position="77"/>
    </location>
</feature>
<dbReference type="PANTHER" id="PTHR34410:SF2">
    <property type="entry name" value="RRNA INTRON-ENCODED HOMING ENDONUCLEASE"/>
    <property type="match status" value="1"/>
</dbReference>
<reference evidence="3" key="2">
    <citation type="submission" date="2015-08" db="UniProtKB">
        <authorList>
            <consortium name="WormBaseParasite"/>
        </authorList>
    </citation>
    <scope>IDENTIFICATION</scope>
</reference>
<evidence type="ECO:0000313" key="2">
    <source>
        <dbReference type="Proteomes" id="UP000035680"/>
    </source>
</evidence>
<reference evidence="2" key="1">
    <citation type="submission" date="2014-07" db="EMBL/GenBank/DDBJ databases">
        <authorList>
            <person name="Martin A.A"/>
            <person name="De Silva N."/>
        </authorList>
    </citation>
    <scope>NUCLEOTIDE SEQUENCE</scope>
</reference>
<keyword evidence="2" id="KW-1185">Reference proteome</keyword>
<proteinExistence type="predicted"/>
<evidence type="ECO:0000256" key="1">
    <source>
        <dbReference type="SAM" id="MobiDB-lite"/>
    </source>
</evidence>
<dbReference type="PANTHER" id="PTHR34410">
    <property type="entry name" value="INTRON-ENCODED HOMING ENDONUCLEASE, PUTATIVE-RELATED"/>
    <property type="match status" value="1"/>
</dbReference>
<evidence type="ECO:0000313" key="3">
    <source>
        <dbReference type="WBParaSite" id="SVE_1925500.1"/>
    </source>
</evidence>
<accession>A0A0K0G3F4</accession>
<sequence>SAQSGLKIVLEYFVHGIIEYDLGSILLVFRTPRRPTAKAFAKNVFINQERKLERSADVTTMARRAPSRKRKSFGSGGSMVAKLKLKGIDGRAPPGVEPAA</sequence>
<dbReference type="Proteomes" id="UP000035680">
    <property type="component" value="Unassembled WGS sequence"/>
</dbReference>
<name>A0A0K0G3F4_STRVS</name>
<dbReference type="AlphaFoldDB" id="A0A0K0G3F4"/>
<dbReference type="WBParaSite" id="SVE_1925500.1">
    <property type="protein sequence ID" value="SVE_1925500.1"/>
    <property type="gene ID" value="SVE_1925500"/>
</dbReference>
<protein>
    <submittedName>
        <fullName evidence="3">Histone H3</fullName>
    </submittedName>
</protein>